<dbReference type="GO" id="GO:0005525">
    <property type="term" value="F:GTP binding"/>
    <property type="evidence" value="ECO:0007669"/>
    <property type="project" value="InterPro"/>
</dbReference>
<evidence type="ECO:0000259" key="1">
    <source>
        <dbReference type="Pfam" id="PF01926"/>
    </source>
</evidence>
<reference evidence="3" key="2">
    <citation type="submission" date="2015-01" db="EMBL/GenBank/DDBJ databases">
        <title>Evolutionary Origins and Diversification of the Mycorrhizal Mutualists.</title>
        <authorList>
            <consortium name="DOE Joint Genome Institute"/>
            <consortium name="Mycorrhizal Genomics Consortium"/>
            <person name="Kohler A."/>
            <person name="Kuo A."/>
            <person name="Nagy L.G."/>
            <person name="Floudas D."/>
            <person name="Copeland A."/>
            <person name="Barry K.W."/>
            <person name="Cichocki N."/>
            <person name="Veneault-Fourrey C."/>
            <person name="LaButti K."/>
            <person name="Lindquist E.A."/>
            <person name="Lipzen A."/>
            <person name="Lundell T."/>
            <person name="Morin E."/>
            <person name="Murat C."/>
            <person name="Riley R."/>
            <person name="Ohm R."/>
            <person name="Sun H."/>
            <person name="Tunlid A."/>
            <person name="Henrissat B."/>
            <person name="Grigoriev I.V."/>
            <person name="Hibbett D.S."/>
            <person name="Martin F."/>
        </authorList>
    </citation>
    <scope>NUCLEOTIDE SEQUENCE [LARGE SCALE GENOMIC DNA]</scope>
    <source>
        <strain evidence="3">ATCC 200175</strain>
    </source>
</reference>
<dbReference type="SUPFAM" id="SSF52540">
    <property type="entry name" value="P-loop containing nucleoside triphosphate hydrolases"/>
    <property type="match status" value="1"/>
</dbReference>
<dbReference type="InterPro" id="IPR027417">
    <property type="entry name" value="P-loop_NTPase"/>
</dbReference>
<protein>
    <recommendedName>
        <fullName evidence="1">G domain-containing protein</fullName>
    </recommendedName>
</protein>
<evidence type="ECO:0000313" key="3">
    <source>
        <dbReference type="Proteomes" id="UP000053647"/>
    </source>
</evidence>
<dbReference type="Proteomes" id="UP000053647">
    <property type="component" value="Unassembled WGS sequence"/>
</dbReference>
<dbReference type="Pfam" id="PF01926">
    <property type="entry name" value="MMR_HSR1"/>
    <property type="match status" value="1"/>
</dbReference>
<name>A0A0C9SXW7_PAXIN</name>
<dbReference type="HOGENOM" id="CLU_1107423_0_0_1"/>
<evidence type="ECO:0000313" key="2">
    <source>
        <dbReference type="EMBL" id="KIJ14629.1"/>
    </source>
</evidence>
<proteinExistence type="predicted"/>
<accession>A0A0C9SXW7</accession>
<gene>
    <name evidence="2" type="ORF">PAXINDRAFT_180885</name>
</gene>
<dbReference type="InterPro" id="IPR006073">
    <property type="entry name" value="GTP-bd"/>
</dbReference>
<dbReference type="OrthoDB" id="2624902at2759"/>
<feature type="domain" description="G" evidence="1">
    <location>
        <begin position="87"/>
        <end position="198"/>
    </location>
</feature>
<dbReference type="CDD" id="cd00882">
    <property type="entry name" value="Ras_like_GTPase"/>
    <property type="match status" value="1"/>
</dbReference>
<reference evidence="2 3" key="1">
    <citation type="submission" date="2014-06" db="EMBL/GenBank/DDBJ databases">
        <authorList>
            <consortium name="DOE Joint Genome Institute"/>
            <person name="Kuo A."/>
            <person name="Kohler A."/>
            <person name="Nagy L.G."/>
            <person name="Floudas D."/>
            <person name="Copeland A."/>
            <person name="Barry K.W."/>
            <person name="Cichocki N."/>
            <person name="Veneault-Fourrey C."/>
            <person name="LaButti K."/>
            <person name="Lindquist E.A."/>
            <person name="Lipzen A."/>
            <person name="Lundell T."/>
            <person name="Morin E."/>
            <person name="Murat C."/>
            <person name="Sun H."/>
            <person name="Tunlid A."/>
            <person name="Henrissat B."/>
            <person name="Grigoriev I.V."/>
            <person name="Hibbett D.S."/>
            <person name="Martin F."/>
            <person name="Nordberg H.P."/>
            <person name="Cantor M.N."/>
            <person name="Hua S.X."/>
        </authorList>
    </citation>
    <scope>NUCLEOTIDE SEQUENCE [LARGE SCALE GENOMIC DNA]</scope>
    <source>
        <strain evidence="2 3">ATCC 200175</strain>
    </source>
</reference>
<keyword evidence="3" id="KW-1185">Reference proteome</keyword>
<dbReference type="Gene3D" id="3.40.50.300">
    <property type="entry name" value="P-loop containing nucleotide triphosphate hydrolases"/>
    <property type="match status" value="1"/>
</dbReference>
<dbReference type="EMBL" id="KN819341">
    <property type="protein sequence ID" value="KIJ14629.1"/>
    <property type="molecule type" value="Genomic_DNA"/>
</dbReference>
<dbReference type="AlphaFoldDB" id="A0A0C9SXW7"/>
<organism evidence="2 3">
    <name type="scientific">Paxillus involutus ATCC 200175</name>
    <dbReference type="NCBI Taxonomy" id="664439"/>
    <lineage>
        <taxon>Eukaryota</taxon>
        <taxon>Fungi</taxon>
        <taxon>Dikarya</taxon>
        <taxon>Basidiomycota</taxon>
        <taxon>Agaricomycotina</taxon>
        <taxon>Agaricomycetes</taxon>
        <taxon>Agaricomycetidae</taxon>
        <taxon>Boletales</taxon>
        <taxon>Paxilineae</taxon>
        <taxon>Paxillaceae</taxon>
        <taxon>Paxillus</taxon>
    </lineage>
</organism>
<sequence length="251" mass="28254">MHLQLALKLNLDSRVVGWVEQRPRATVSESGLVTNTRVVLRRLTAVHRWQVTTLATLRLEIWNMGCGTSKPLSESPESQSTPNLPNVIVFGHTGGGVSSVVNLIVGEEVATVSHDTLRCTKRVGPYQVDDPGRARWINLYDIPGFDDTGKEFVQFPSVPISLAIICAQDTRSQMRVTAKYLQHRWSEHGNIPVLIVVNHTTHSPDAGWWRENEKHFINLAAFKDHACLTRGRENESKILLHALIREHLPRQ</sequence>